<accession>A0A0E9U283</accession>
<protein>
    <submittedName>
        <fullName evidence="1">Uncharacterized protein</fullName>
    </submittedName>
</protein>
<reference evidence="1" key="2">
    <citation type="journal article" date="2015" name="Fish Shellfish Immunol.">
        <title>Early steps in the European eel (Anguilla anguilla)-Vibrio vulnificus interaction in the gills: Role of the RtxA13 toxin.</title>
        <authorList>
            <person name="Callol A."/>
            <person name="Pajuelo D."/>
            <person name="Ebbesson L."/>
            <person name="Teles M."/>
            <person name="MacKenzie S."/>
            <person name="Amaro C."/>
        </authorList>
    </citation>
    <scope>NUCLEOTIDE SEQUENCE</scope>
</reference>
<reference evidence="1" key="1">
    <citation type="submission" date="2014-11" db="EMBL/GenBank/DDBJ databases">
        <authorList>
            <person name="Amaro Gonzalez C."/>
        </authorList>
    </citation>
    <scope>NUCLEOTIDE SEQUENCE</scope>
</reference>
<dbReference type="EMBL" id="GBXM01049297">
    <property type="protein sequence ID" value="JAH59280.1"/>
    <property type="molecule type" value="Transcribed_RNA"/>
</dbReference>
<evidence type="ECO:0000313" key="1">
    <source>
        <dbReference type="EMBL" id="JAH59280.1"/>
    </source>
</evidence>
<dbReference type="AlphaFoldDB" id="A0A0E9U283"/>
<sequence length="38" mass="4080">MSTLVIMIIIPALVLCSVGWIQVCSINHLLCSVIVPLS</sequence>
<organism evidence="1">
    <name type="scientific">Anguilla anguilla</name>
    <name type="common">European freshwater eel</name>
    <name type="synonym">Muraena anguilla</name>
    <dbReference type="NCBI Taxonomy" id="7936"/>
    <lineage>
        <taxon>Eukaryota</taxon>
        <taxon>Metazoa</taxon>
        <taxon>Chordata</taxon>
        <taxon>Craniata</taxon>
        <taxon>Vertebrata</taxon>
        <taxon>Euteleostomi</taxon>
        <taxon>Actinopterygii</taxon>
        <taxon>Neopterygii</taxon>
        <taxon>Teleostei</taxon>
        <taxon>Anguilliformes</taxon>
        <taxon>Anguillidae</taxon>
        <taxon>Anguilla</taxon>
    </lineage>
</organism>
<proteinExistence type="predicted"/>
<name>A0A0E9U283_ANGAN</name>